<evidence type="ECO:0000256" key="2">
    <source>
        <dbReference type="ARBA" id="ARBA00006190"/>
    </source>
</evidence>
<keyword evidence="9" id="KW-1185">Reference proteome</keyword>
<dbReference type="PANTHER" id="PTHR22761:SF10">
    <property type="entry name" value="GH13992P"/>
    <property type="match status" value="1"/>
</dbReference>
<dbReference type="GO" id="GO:0000815">
    <property type="term" value="C:ESCRT III complex"/>
    <property type="evidence" value="ECO:0007669"/>
    <property type="project" value="TreeGrafter"/>
</dbReference>
<dbReference type="Pfam" id="PF03357">
    <property type="entry name" value="Snf7"/>
    <property type="match status" value="1"/>
</dbReference>
<evidence type="ECO:0000256" key="5">
    <source>
        <dbReference type="ARBA" id="ARBA00042586"/>
    </source>
</evidence>
<feature type="region of interest" description="Disordered" evidence="7">
    <location>
        <begin position="186"/>
        <end position="222"/>
    </location>
</feature>
<dbReference type="GO" id="GO:0009898">
    <property type="term" value="C:cytoplasmic side of plasma membrane"/>
    <property type="evidence" value="ECO:0007669"/>
    <property type="project" value="TreeGrafter"/>
</dbReference>
<reference evidence="8" key="1">
    <citation type="submission" date="2021-07" db="EMBL/GenBank/DDBJ databases">
        <authorList>
            <person name="Branca A.L. A."/>
        </authorList>
    </citation>
    <scope>NUCLEOTIDE SEQUENCE</scope>
</reference>
<protein>
    <recommendedName>
        <fullName evidence="4">Vacuolar-sorting protein SNF7</fullName>
    </recommendedName>
    <alternativeName>
        <fullName evidence="5">Vacuolar protein-sorting-associated protein 32</fullName>
    </alternativeName>
</protein>
<keyword evidence="3" id="KW-0967">Endosome</keyword>
<comment type="similarity">
    <text evidence="2">Belongs to the SNF7 family.</text>
</comment>
<evidence type="ECO:0000256" key="7">
    <source>
        <dbReference type="SAM" id="MobiDB-lite"/>
    </source>
</evidence>
<dbReference type="InterPro" id="IPR005024">
    <property type="entry name" value="Snf7_fam"/>
</dbReference>
<dbReference type="Gene3D" id="1.10.287.1060">
    <property type="entry name" value="ESAT-6-like"/>
    <property type="match status" value="1"/>
</dbReference>
<feature type="coiled-coil region" evidence="6">
    <location>
        <begin position="21"/>
        <end position="94"/>
    </location>
</feature>
<dbReference type="EMBL" id="CAJVPG010000111">
    <property type="protein sequence ID" value="CAG8352815.1"/>
    <property type="molecule type" value="Genomic_DNA"/>
</dbReference>
<dbReference type="AlphaFoldDB" id="A0A9W4IVC3"/>
<evidence type="ECO:0000313" key="9">
    <source>
        <dbReference type="Proteomes" id="UP001152649"/>
    </source>
</evidence>
<organism evidence="8 9">
    <name type="scientific">Penicillium salamii</name>
    <dbReference type="NCBI Taxonomy" id="1612424"/>
    <lineage>
        <taxon>Eukaryota</taxon>
        <taxon>Fungi</taxon>
        <taxon>Dikarya</taxon>
        <taxon>Ascomycota</taxon>
        <taxon>Pezizomycotina</taxon>
        <taxon>Eurotiomycetes</taxon>
        <taxon>Eurotiomycetidae</taxon>
        <taxon>Eurotiales</taxon>
        <taxon>Aspergillaceae</taxon>
        <taxon>Penicillium</taxon>
    </lineage>
</organism>
<evidence type="ECO:0000256" key="6">
    <source>
        <dbReference type="SAM" id="Coils"/>
    </source>
</evidence>
<evidence type="ECO:0000256" key="4">
    <source>
        <dbReference type="ARBA" id="ARBA00040017"/>
    </source>
</evidence>
<dbReference type="PANTHER" id="PTHR22761">
    <property type="entry name" value="CHARGED MULTIVESICULAR BODY PROTEIN"/>
    <property type="match status" value="1"/>
</dbReference>
<dbReference type="OrthoDB" id="4309132at2759"/>
<name>A0A9W4IVC3_9EURO</name>
<accession>A0A9W4IVC3</accession>
<gene>
    <name evidence="8" type="ORF">PSALAMII_LOCUS3243</name>
</gene>
<evidence type="ECO:0000256" key="1">
    <source>
        <dbReference type="ARBA" id="ARBA00004177"/>
    </source>
</evidence>
<keyword evidence="6" id="KW-0175">Coiled coil</keyword>
<evidence type="ECO:0000256" key="3">
    <source>
        <dbReference type="ARBA" id="ARBA00022753"/>
    </source>
</evidence>
<dbReference type="GO" id="GO:0006900">
    <property type="term" value="P:vesicle budding from membrane"/>
    <property type="evidence" value="ECO:0007669"/>
    <property type="project" value="TreeGrafter"/>
</dbReference>
<dbReference type="Proteomes" id="UP001152649">
    <property type="component" value="Unassembled WGS sequence"/>
</dbReference>
<sequence>MWSWFGGAAAQKRKDAPKNAILTLREQLDMLQKRERHLESQISDQDAVARKNINSDKNAAKNALRRKKVHEKNLEQTTAQIMQLEQQIYSIEAANINHETLAAMKQAGAAMKQIHGGMTLEDVDKTMEQLQDQHALSAEIGSAITSVPIGEQPDEDELDAELEGLEQEAMDAKMVNTGFVPVGTQLDRLPAAGNTDPTRQGRRRRRSRIGETTGRNGHVTASRSIPTSLTTCMTRPFFKPFCALIFFLFKLVAPPADFFPSCFSLPLNMYDLQTSSGPC</sequence>
<comment type="subcellular location">
    <subcellularLocation>
        <location evidence="1">Endosome</location>
    </subcellularLocation>
</comment>
<dbReference type="GO" id="GO:0032511">
    <property type="term" value="P:late endosome to vacuole transport via multivesicular body sorting pathway"/>
    <property type="evidence" value="ECO:0007669"/>
    <property type="project" value="TreeGrafter"/>
</dbReference>
<comment type="caution">
    <text evidence="8">The sequence shown here is derived from an EMBL/GenBank/DDBJ whole genome shotgun (WGS) entry which is preliminary data.</text>
</comment>
<proteinExistence type="inferred from homology"/>
<evidence type="ECO:0000313" key="8">
    <source>
        <dbReference type="EMBL" id="CAG8352815.1"/>
    </source>
</evidence>
<dbReference type="GO" id="GO:0005771">
    <property type="term" value="C:multivesicular body"/>
    <property type="evidence" value="ECO:0007669"/>
    <property type="project" value="TreeGrafter"/>
</dbReference>